<dbReference type="EMBL" id="AHYR01000005">
    <property type="protein sequence ID" value="EOT41314.1"/>
    <property type="molecule type" value="Genomic_DNA"/>
</dbReference>
<keyword evidence="2" id="KW-0812">Transmembrane</keyword>
<organism evidence="3 4">
    <name type="scientific">Enterococcus dispar ATCC 51266</name>
    <dbReference type="NCBI Taxonomy" id="1139219"/>
    <lineage>
        <taxon>Bacteria</taxon>
        <taxon>Bacillati</taxon>
        <taxon>Bacillota</taxon>
        <taxon>Bacilli</taxon>
        <taxon>Lactobacillales</taxon>
        <taxon>Enterococcaceae</taxon>
        <taxon>Enterococcus</taxon>
    </lineage>
</organism>
<feature type="transmembrane region" description="Helical" evidence="2">
    <location>
        <begin position="21"/>
        <end position="37"/>
    </location>
</feature>
<feature type="transmembrane region" description="Helical" evidence="2">
    <location>
        <begin position="43"/>
        <end position="63"/>
    </location>
</feature>
<dbReference type="OrthoDB" id="9764596at2"/>
<evidence type="ECO:0000256" key="2">
    <source>
        <dbReference type="SAM" id="Phobius"/>
    </source>
</evidence>
<dbReference type="AlphaFoldDB" id="S1NDE0"/>
<dbReference type="InterPro" id="IPR039672">
    <property type="entry name" value="MFS_2"/>
</dbReference>
<keyword evidence="4" id="KW-1185">Reference proteome</keyword>
<keyword evidence="2" id="KW-0472">Membrane</keyword>
<feature type="transmembrane region" description="Helical" evidence="2">
    <location>
        <begin position="181"/>
        <end position="206"/>
    </location>
</feature>
<feature type="transmembrane region" description="Helical" evidence="2">
    <location>
        <begin position="106"/>
        <end position="126"/>
    </location>
</feature>
<feature type="transmembrane region" description="Helical" evidence="2">
    <location>
        <begin position="241"/>
        <end position="263"/>
    </location>
</feature>
<feature type="transmembrane region" description="Helical" evidence="2">
    <location>
        <begin position="447"/>
        <end position="467"/>
    </location>
</feature>
<dbReference type="GO" id="GO:0008643">
    <property type="term" value="P:carbohydrate transport"/>
    <property type="evidence" value="ECO:0007669"/>
    <property type="project" value="InterPro"/>
</dbReference>
<comment type="caution">
    <text evidence="3">The sequence shown here is derived from an EMBL/GenBank/DDBJ whole genome shotgun (WGS) entry which is preliminary data.</text>
</comment>
<proteinExistence type="predicted"/>
<evidence type="ECO:0000313" key="4">
    <source>
        <dbReference type="Proteomes" id="UP000014127"/>
    </source>
</evidence>
<dbReference type="eggNOG" id="COG2211">
    <property type="taxonomic scope" value="Bacteria"/>
</dbReference>
<dbReference type="PANTHER" id="PTHR11328">
    <property type="entry name" value="MAJOR FACILITATOR SUPERFAMILY DOMAIN-CONTAINING PROTEIN"/>
    <property type="match status" value="1"/>
</dbReference>
<accession>S1NDE0</accession>
<dbReference type="PATRIC" id="fig|1139219.3.peg.1447"/>
<sequence length="496" mass="54851">MQTLSKRNLWSFSVGTIGRDMAAAGLFTNYLLTYVLFTKTLSATQFTVITIIMFGARFFDAVIDPLLGNLIDTSTSKNKFKPFIFWGAIGTAVIVSASFANRFQGWSYVVFFGVMYLLFSVCFSVNDIAYWGMLPSLTTNQNDRNRLTSMTTLMAGVGAFLCSFLVPVFTVGDRVIGGSAVTGYAVIGIVFSIIMLGTQLITLLGVKEERKSIPKPEKTKFSIKETARVILQNPQAKWSGVILFIYMMVSTLSTTMIATYLYFSFGYNGLYLMLFNIVGQVSGAVVFIIFPLLSRKLGRNRLVRLAVLLSITGYTLLFLSGTFLNSSLEMVKLAVMAAFNILPSIGNGVFYLVVMINIANAVEYNEWAFGKRNEGIIFSVRPFVTQLGMGLGQLLTMAIYLLVGILSATNKISLIENEAAQATISGAEKTQAIQQIILTTPNQKSTLLLLFITAVPLIGIYICYRLYKSKQLLSETEFESLNAELVERRKQDEMVA</sequence>
<reference evidence="3 4" key="1">
    <citation type="submission" date="2013-03" db="EMBL/GenBank/DDBJ databases">
        <title>The Genome Sequence of Enterococcus dispar ATCC_51266 (Illumina only assembly).</title>
        <authorList>
            <consortium name="The Broad Institute Genomics Platform"/>
            <consortium name="The Broad Institute Genome Sequencing Center for Infectious Disease"/>
            <person name="Earl A."/>
            <person name="Russ C."/>
            <person name="Gilmore M."/>
            <person name="Surin D."/>
            <person name="Walker B."/>
            <person name="Young S."/>
            <person name="Zeng Q."/>
            <person name="Gargeya S."/>
            <person name="Fitzgerald M."/>
            <person name="Haas B."/>
            <person name="Abouelleil A."/>
            <person name="Allen A.W."/>
            <person name="Alvarado L."/>
            <person name="Arachchi H.M."/>
            <person name="Berlin A.M."/>
            <person name="Chapman S.B."/>
            <person name="Gainer-Dewar J."/>
            <person name="Goldberg J."/>
            <person name="Griggs A."/>
            <person name="Gujja S."/>
            <person name="Hansen M."/>
            <person name="Howarth C."/>
            <person name="Imamovic A."/>
            <person name="Ireland A."/>
            <person name="Larimer J."/>
            <person name="McCowan C."/>
            <person name="Murphy C."/>
            <person name="Pearson M."/>
            <person name="Poon T.W."/>
            <person name="Priest M."/>
            <person name="Roberts A."/>
            <person name="Saif S."/>
            <person name="Shea T."/>
            <person name="Sisk P."/>
            <person name="Sykes S."/>
            <person name="Wortman J."/>
            <person name="Nusbaum C."/>
            <person name="Birren B."/>
        </authorList>
    </citation>
    <scope>NUCLEOTIDE SEQUENCE [LARGE SCALE GENOMIC DNA]</scope>
    <source>
        <strain evidence="3 4">ATCC 51266</strain>
    </source>
</reference>
<feature type="transmembrane region" description="Helical" evidence="2">
    <location>
        <begin position="147"/>
        <end position="169"/>
    </location>
</feature>
<feature type="transmembrane region" description="Helical" evidence="2">
    <location>
        <begin position="344"/>
        <end position="362"/>
    </location>
</feature>
<dbReference type="SUPFAM" id="SSF103473">
    <property type="entry name" value="MFS general substrate transporter"/>
    <property type="match status" value="1"/>
</dbReference>
<keyword evidence="1" id="KW-0769">Symport</keyword>
<dbReference type="InterPro" id="IPR036259">
    <property type="entry name" value="MFS_trans_sf"/>
</dbReference>
<name>S1NDE0_9ENTE</name>
<dbReference type="RefSeq" id="WP_016172656.1">
    <property type="nucleotide sequence ID" value="NZ_ASWK01000001.1"/>
</dbReference>
<protein>
    <recommendedName>
        <fullName evidence="5">Sugar (Glycoside-Pentoside-Hexuronide) transporter</fullName>
    </recommendedName>
</protein>
<dbReference type="Proteomes" id="UP000014127">
    <property type="component" value="Unassembled WGS sequence"/>
</dbReference>
<feature type="transmembrane region" description="Helical" evidence="2">
    <location>
        <begin position="383"/>
        <end position="406"/>
    </location>
</feature>
<dbReference type="HOGENOM" id="CLU_027408_0_3_9"/>
<keyword evidence="1" id="KW-0813">Transport</keyword>
<evidence type="ECO:0000313" key="3">
    <source>
        <dbReference type="EMBL" id="EOT41314.1"/>
    </source>
</evidence>
<dbReference type="Gene3D" id="1.20.1250.20">
    <property type="entry name" value="MFS general substrate transporter like domains"/>
    <property type="match status" value="2"/>
</dbReference>
<dbReference type="PANTHER" id="PTHR11328:SF36">
    <property type="entry name" value="MELIBIOSE PERMEASE"/>
    <property type="match status" value="1"/>
</dbReference>
<evidence type="ECO:0000256" key="1">
    <source>
        <dbReference type="ARBA" id="ARBA00022847"/>
    </source>
</evidence>
<dbReference type="STRING" id="44009.RV01_GL001122"/>
<dbReference type="GO" id="GO:0015293">
    <property type="term" value="F:symporter activity"/>
    <property type="evidence" value="ECO:0007669"/>
    <property type="project" value="UniProtKB-KW"/>
</dbReference>
<feature type="transmembrane region" description="Helical" evidence="2">
    <location>
        <begin position="83"/>
        <end position="100"/>
    </location>
</feature>
<keyword evidence="2" id="KW-1133">Transmembrane helix</keyword>
<gene>
    <name evidence="3" type="ORF">OMK_01485</name>
</gene>
<evidence type="ECO:0008006" key="5">
    <source>
        <dbReference type="Google" id="ProtNLM"/>
    </source>
</evidence>
<dbReference type="GO" id="GO:0005886">
    <property type="term" value="C:plasma membrane"/>
    <property type="evidence" value="ECO:0007669"/>
    <property type="project" value="TreeGrafter"/>
</dbReference>
<feature type="transmembrane region" description="Helical" evidence="2">
    <location>
        <begin position="305"/>
        <end position="324"/>
    </location>
</feature>
<feature type="transmembrane region" description="Helical" evidence="2">
    <location>
        <begin position="269"/>
        <end position="293"/>
    </location>
</feature>
<dbReference type="Pfam" id="PF13347">
    <property type="entry name" value="MFS_2"/>
    <property type="match status" value="1"/>
</dbReference>